<dbReference type="AlphaFoldDB" id="A0A6N8GQB1"/>
<dbReference type="InterPro" id="IPR036388">
    <property type="entry name" value="WH-like_DNA-bd_sf"/>
</dbReference>
<accession>A0A6N8GQB1</accession>
<name>A0A6N8GQB1_9MICC</name>
<dbReference type="InterPro" id="IPR011990">
    <property type="entry name" value="TPR-like_helical_dom_sf"/>
</dbReference>
<dbReference type="Gene3D" id="1.25.40.10">
    <property type="entry name" value="Tetratricopeptide repeat domain"/>
    <property type="match status" value="1"/>
</dbReference>
<organism evidence="2 3">
    <name type="scientific">Kocuria sediminis</name>
    <dbReference type="NCBI Taxonomy" id="1038857"/>
    <lineage>
        <taxon>Bacteria</taxon>
        <taxon>Bacillati</taxon>
        <taxon>Actinomycetota</taxon>
        <taxon>Actinomycetes</taxon>
        <taxon>Micrococcales</taxon>
        <taxon>Micrococcaceae</taxon>
        <taxon>Kocuria</taxon>
    </lineage>
</organism>
<sequence length="250" mass="26228">MTHEPCPAPGSGPVHEPVHEPDLQLRMLGSCAVLRDGAVVDLGLRQLRLLAALALLGRRSRAFLAGLLWPGCTDARALGSLRAALFAVNHQLPGALSADGHDIVLSSALAVDVHGLRARLSAAAETPLAVGAAELAAMGVPELLPGWYDNWVLAEQERLRSLYVHAAEHVATLCLARGDPSGAATLAEAVRGADPLRESAVRLLVRAHLALGNQAAALRDYRRYCAVALAETGTGPSDELLRVISAVARL</sequence>
<dbReference type="SMART" id="SM01043">
    <property type="entry name" value="BTAD"/>
    <property type="match status" value="1"/>
</dbReference>
<evidence type="ECO:0000313" key="3">
    <source>
        <dbReference type="Proteomes" id="UP000436989"/>
    </source>
</evidence>
<evidence type="ECO:0000259" key="1">
    <source>
        <dbReference type="SMART" id="SM01043"/>
    </source>
</evidence>
<dbReference type="RefSeq" id="WP_156270364.1">
    <property type="nucleotide sequence ID" value="NZ_WOGU01000014.1"/>
</dbReference>
<dbReference type="Gene3D" id="1.10.10.10">
    <property type="entry name" value="Winged helix-like DNA-binding domain superfamily/Winged helix DNA-binding domain"/>
    <property type="match status" value="1"/>
</dbReference>
<feature type="domain" description="Bacterial transcriptional activator" evidence="1">
    <location>
        <begin position="111"/>
        <end position="248"/>
    </location>
</feature>
<reference evidence="2 3" key="1">
    <citation type="submission" date="2019-12" db="EMBL/GenBank/DDBJ databases">
        <authorList>
            <person name="Shi Y."/>
        </authorList>
    </citation>
    <scope>NUCLEOTIDE SEQUENCE [LARGE SCALE GENOMIC DNA]</scope>
    <source>
        <strain evidence="2 3">JCM 17929</strain>
    </source>
</reference>
<dbReference type="InterPro" id="IPR005158">
    <property type="entry name" value="BTAD"/>
</dbReference>
<dbReference type="Proteomes" id="UP000436989">
    <property type="component" value="Unassembled WGS sequence"/>
</dbReference>
<dbReference type="EMBL" id="WOGU01000014">
    <property type="protein sequence ID" value="MUN64480.1"/>
    <property type="molecule type" value="Genomic_DNA"/>
</dbReference>
<protein>
    <submittedName>
        <fullName evidence="2">Transcriptional regulator</fullName>
    </submittedName>
</protein>
<gene>
    <name evidence="2" type="ORF">GMA12_15240</name>
</gene>
<keyword evidence="3" id="KW-1185">Reference proteome</keyword>
<comment type="caution">
    <text evidence="2">The sequence shown here is derived from an EMBL/GenBank/DDBJ whole genome shotgun (WGS) entry which is preliminary data.</text>
</comment>
<evidence type="ECO:0000313" key="2">
    <source>
        <dbReference type="EMBL" id="MUN64480.1"/>
    </source>
</evidence>
<proteinExistence type="predicted"/>
<dbReference type="SUPFAM" id="SSF48452">
    <property type="entry name" value="TPR-like"/>
    <property type="match status" value="1"/>
</dbReference>
<dbReference type="PANTHER" id="PTHR35807">
    <property type="entry name" value="TRANSCRIPTIONAL REGULATOR REDD-RELATED"/>
    <property type="match status" value="1"/>
</dbReference>
<dbReference type="InterPro" id="IPR051677">
    <property type="entry name" value="AfsR-DnrI-RedD_regulator"/>
</dbReference>
<dbReference type="Pfam" id="PF03704">
    <property type="entry name" value="BTAD"/>
    <property type="match status" value="1"/>
</dbReference>